<feature type="compositionally biased region" description="Basic and acidic residues" evidence="1">
    <location>
        <begin position="99"/>
        <end position="113"/>
    </location>
</feature>
<sequence length="156" mass="17202">MRNHLLTAKWRRAGAIGGEQLSEDDLLCDFEAFCRSQERVQQLLTEVNDTRTDTTDDPRTDAKSQDSHLDSTKNTHTDARADPKKHESLIDNTRSTHTVHTDSLKEKEARAEAVESAVSALENATQPHTSQEVSTKTYADKRIGATAADHTGGDGD</sequence>
<feature type="compositionally biased region" description="Basic and acidic residues" evidence="1">
    <location>
        <begin position="48"/>
        <end position="89"/>
    </location>
</feature>
<protein>
    <submittedName>
        <fullName evidence="2">Uncharacterized protein</fullName>
    </submittedName>
</protein>
<reference evidence="2 3" key="1">
    <citation type="submission" date="2011-02" db="EMBL/GenBank/DDBJ databases">
        <title>The Genome Sequence of Sphaeroforma arctica JP610.</title>
        <authorList>
            <consortium name="The Broad Institute Genome Sequencing Platform"/>
            <person name="Russ C."/>
            <person name="Cuomo C."/>
            <person name="Young S.K."/>
            <person name="Zeng Q."/>
            <person name="Gargeya S."/>
            <person name="Alvarado L."/>
            <person name="Berlin A."/>
            <person name="Chapman S.B."/>
            <person name="Chen Z."/>
            <person name="Freedman E."/>
            <person name="Gellesch M."/>
            <person name="Goldberg J."/>
            <person name="Griggs A."/>
            <person name="Gujja S."/>
            <person name="Heilman E."/>
            <person name="Heiman D."/>
            <person name="Howarth C."/>
            <person name="Mehta T."/>
            <person name="Neiman D."/>
            <person name="Pearson M."/>
            <person name="Roberts A."/>
            <person name="Saif S."/>
            <person name="Shea T."/>
            <person name="Shenoy N."/>
            <person name="Sisk P."/>
            <person name="Stolte C."/>
            <person name="Sykes S."/>
            <person name="White J."/>
            <person name="Yandava C."/>
            <person name="Burger G."/>
            <person name="Gray M.W."/>
            <person name="Holland P.W.H."/>
            <person name="King N."/>
            <person name="Lang F.B.F."/>
            <person name="Roger A.J."/>
            <person name="Ruiz-Trillo I."/>
            <person name="Haas B."/>
            <person name="Nusbaum C."/>
            <person name="Birren B."/>
        </authorList>
    </citation>
    <scope>NUCLEOTIDE SEQUENCE [LARGE SCALE GENOMIC DNA]</scope>
    <source>
        <strain evidence="2 3">JP610</strain>
    </source>
</reference>
<evidence type="ECO:0000313" key="2">
    <source>
        <dbReference type="EMBL" id="KNC71569.1"/>
    </source>
</evidence>
<dbReference type="RefSeq" id="XP_014145471.1">
    <property type="nucleotide sequence ID" value="XM_014289996.1"/>
</dbReference>
<dbReference type="AlphaFoldDB" id="A0A0L0F4N7"/>
<evidence type="ECO:0000256" key="1">
    <source>
        <dbReference type="SAM" id="MobiDB-lite"/>
    </source>
</evidence>
<dbReference type="Proteomes" id="UP000054560">
    <property type="component" value="Unassembled WGS sequence"/>
</dbReference>
<name>A0A0L0F4N7_9EUKA</name>
<dbReference type="GeneID" id="25916393"/>
<feature type="compositionally biased region" description="Polar residues" evidence="1">
    <location>
        <begin position="123"/>
        <end position="137"/>
    </location>
</feature>
<dbReference type="EMBL" id="KQ248530">
    <property type="protein sequence ID" value="KNC71569.1"/>
    <property type="molecule type" value="Genomic_DNA"/>
</dbReference>
<organism evidence="2 3">
    <name type="scientific">Sphaeroforma arctica JP610</name>
    <dbReference type="NCBI Taxonomy" id="667725"/>
    <lineage>
        <taxon>Eukaryota</taxon>
        <taxon>Ichthyosporea</taxon>
        <taxon>Ichthyophonida</taxon>
        <taxon>Sphaeroforma</taxon>
    </lineage>
</organism>
<keyword evidence="3" id="KW-1185">Reference proteome</keyword>
<accession>A0A0L0F4N7</accession>
<gene>
    <name evidence="2" type="ORF">SARC_15889</name>
</gene>
<proteinExistence type="predicted"/>
<feature type="region of interest" description="Disordered" evidence="1">
    <location>
        <begin position="45"/>
        <end position="156"/>
    </location>
</feature>
<evidence type="ECO:0000313" key="3">
    <source>
        <dbReference type="Proteomes" id="UP000054560"/>
    </source>
</evidence>